<sequence>MKKPFQAVISDLDGTLLNGEHRLAQFTIETLEKLAQQGIDIFIATGRSLPDVSKLMGKLEIKSATLVTSNGARANNLDGNLLASHYLPEDIANDLMQNVPFDPFSVCLNTYQGDEWFINVDVEQLRKFHQESGFMYQVVDFKCHHPRQTEKIFFIGKTLASLSSVEQFIRNKYNDEVQITYSTPQCLEIMAKNVSKAATLAQLVQQRGYSLEQCIAFGDGMNDLEMLSQTGKGCVMENADPRLKLALPNNEVIGNNHEQAVARYLRATFAIL</sequence>
<dbReference type="NCBIfam" id="TIGR00099">
    <property type="entry name" value="Cof-subfamily"/>
    <property type="match status" value="1"/>
</dbReference>
<reference evidence="6 7" key="1">
    <citation type="submission" date="2018-11" db="EMBL/GenBank/DDBJ databases">
        <title>Genomic Encyclopedia of Type Strains, Phase IV (KMG-IV): sequencing the most valuable type-strain genomes for metagenomic binning, comparative biology and taxonomic classification.</title>
        <authorList>
            <person name="Goeker M."/>
        </authorList>
    </citation>
    <scope>NUCLEOTIDE SEQUENCE [LARGE SCALE GENOMIC DNA]</scope>
    <source>
        <strain evidence="6 7">DSM 27238</strain>
    </source>
</reference>
<evidence type="ECO:0000256" key="2">
    <source>
        <dbReference type="ARBA" id="ARBA00022723"/>
    </source>
</evidence>
<dbReference type="GO" id="GO:0016791">
    <property type="term" value="F:phosphatase activity"/>
    <property type="evidence" value="ECO:0007669"/>
    <property type="project" value="UniProtKB-ARBA"/>
</dbReference>
<dbReference type="EMBL" id="RKQP01000001">
    <property type="protein sequence ID" value="RPE86445.1"/>
    <property type="molecule type" value="Genomic_DNA"/>
</dbReference>
<dbReference type="InterPro" id="IPR036412">
    <property type="entry name" value="HAD-like_sf"/>
</dbReference>
<dbReference type="CDD" id="cd07516">
    <property type="entry name" value="HAD_Pase"/>
    <property type="match status" value="1"/>
</dbReference>
<keyword evidence="7" id="KW-1185">Reference proteome</keyword>
<dbReference type="Gene3D" id="3.30.1240.10">
    <property type="match status" value="1"/>
</dbReference>
<evidence type="ECO:0008006" key="8">
    <source>
        <dbReference type="Google" id="ProtNLM"/>
    </source>
</evidence>
<keyword evidence="2" id="KW-0479">Metal-binding</keyword>
<dbReference type="InterPro" id="IPR006379">
    <property type="entry name" value="HAD-SF_hydro_IIB"/>
</dbReference>
<keyword evidence="3" id="KW-0378">Hydrolase</keyword>
<accession>A0A3N4VZ42</accession>
<evidence type="ECO:0000256" key="1">
    <source>
        <dbReference type="ARBA" id="ARBA00001946"/>
    </source>
</evidence>
<organism evidence="6 7">
    <name type="scientific">Vespertiliibacter pulmonis</name>
    <dbReference type="NCBI Taxonomy" id="1443036"/>
    <lineage>
        <taxon>Bacteria</taxon>
        <taxon>Pseudomonadati</taxon>
        <taxon>Pseudomonadota</taxon>
        <taxon>Gammaproteobacteria</taxon>
        <taxon>Pasteurellales</taxon>
        <taxon>Pasteurellaceae</taxon>
        <taxon>Vespertiliibacter</taxon>
    </lineage>
</organism>
<dbReference type="SFLD" id="SFLDS00003">
    <property type="entry name" value="Haloacid_Dehalogenase"/>
    <property type="match status" value="1"/>
</dbReference>
<evidence type="ECO:0000313" key="6">
    <source>
        <dbReference type="EMBL" id="RPE86445.1"/>
    </source>
</evidence>
<evidence type="ECO:0000256" key="5">
    <source>
        <dbReference type="ARBA" id="ARBA00034778"/>
    </source>
</evidence>
<dbReference type="SUPFAM" id="SSF56784">
    <property type="entry name" value="HAD-like"/>
    <property type="match status" value="1"/>
</dbReference>
<dbReference type="SFLD" id="SFLDG01140">
    <property type="entry name" value="C2.B:_Phosphomannomutase_and_P"/>
    <property type="match status" value="1"/>
</dbReference>
<proteinExistence type="inferred from homology"/>
<evidence type="ECO:0000256" key="4">
    <source>
        <dbReference type="ARBA" id="ARBA00022842"/>
    </source>
</evidence>
<dbReference type="OrthoDB" id="5498330at2"/>
<dbReference type="InterPro" id="IPR000150">
    <property type="entry name" value="Cof"/>
</dbReference>
<dbReference type="NCBIfam" id="TIGR01484">
    <property type="entry name" value="HAD-SF-IIB"/>
    <property type="match status" value="1"/>
</dbReference>
<keyword evidence="4" id="KW-0460">Magnesium</keyword>
<dbReference type="InterPro" id="IPR023214">
    <property type="entry name" value="HAD_sf"/>
</dbReference>
<comment type="cofactor">
    <cofactor evidence="1">
        <name>Mg(2+)</name>
        <dbReference type="ChEBI" id="CHEBI:18420"/>
    </cofactor>
</comment>
<dbReference type="Gene3D" id="3.40.50.1000">
    <property type="entry name" value="HAD superfamily/HAD-like"/>
    <property type="match status" value="1"/>
</dbReference>
<gene>
    <name evidence="6" type="ORF">EDC46_0847</name>
</gene>
<evidence type="ECO:0000313" key="7">
    <source>
        <dbReference type="Proteomes" id="UP000281691"/>
    </source>
</evidence>
<evidence type="ECO:0000256" key="3">
    <source>
        <dbReference type="ARBA" id="ARBA00022801"/>
    </source>
</evidence>
<dbReference type="Proteomes" id="UP000281691">
    <property type="component" value="Unassembled WGS sequence"/>
</dbReference>
<dbReference type="RefSeq" id="WP_124210974.1">
    <property type="nucleotide sequence ID" value="NZ_CP016615.1"/>
</dbReference>
<protein>
    <recommendedName>
        <fullName evidence="8">Cof subfamily protein (Haloacid dehalogenase superfamily)/HAD superfamily hydrolase (TIGR01484 family)</fullName>
    </recommendedName>
</protein>
<dbReference type="GO" id="GO:0000287">
    <property type="term" value="F:magnesium ion binding"/>
    <property type="evidence" value="ECO:0007669"/>
    <property type="project" value="UniProtKB-ARBA"/>
</dbReference>
<comment type="similarity">
    <text evidence="5">Belongs to the HAD-like hydrolase superfamily. Cof family.</text>
</comment>
<dbReference type="AlphaFoldDB" id="A0A3N4VZ42"/>
<dbReference type="PANTHER" id="PTHR47267:SF4">
    <property type="entry name" value="PYRIDOXAL PHOSPHATE PHOSPHATASE YIGL"/>
    <property type="match status" value="1"/>
</dbReference>
<dbReference type="PROSITE" id="PS01228">
    <property type="entry name" value="COF_1"/>
    <property type="match status" value="1"/>
</dbReference>
<name>A0A3N4VZ42_9PAST</name>
<dbReference type="Pfam" id="PF08282">
    <property type="entry name" value="Hydrolase_3"/>
    <property type="match status" value="1"/>
</dbReference>
<dbReference type="PANTHER" id="PTHR47267">
    <property type="match status" value="1"/>
</dbReference>
<comment type="caution">
    <text evidence="6">The sequence shown here is derived from an EMBL/GenBank/DDBJ whole genome shotgun (WGS) entry which is preliminary data.</text>
</comment>